<feature type="domain" description="PBP" evidence="3">
    <location>
        <begin position="61"/>
        <end position="297"/>
    </location>
</feature>
<protein>
    <submittedName>
        <fullName evidence="4">Phosphate ABC transporter substrate-binding protein</fullName>
    </submittedName>
</protein>
<dbReference type="CDD" id="cd13653">
    <property type="entry name" value="PBP2_phosphate_like_1"/>
    <property type="match status" value="1"/>
</dbReference>
<evidence type="ECO:0000259" key="3">
    <source>
        <dbReference type="Pfam" id="PF12849"/>
    </source>
</evidence>
<comment type="caution">
    <text evidence="4">The sequence shown here is derived from an EMBL/GenBank/DDBJ whole genome shotgun (WGS) entry which is preliminary data.</text>
</comment>
<dbReference type="Gene3D" id="3.40.190.10">
    <property type="entry name" value="Periplasmic binding protein-like II"/>
    <property type="match status" value="2"/>
</dbReference>
<dbReference type="PANTHER" id="PTHR30570">
    <property type="entry name" value="PERIPLASMIC PHOSPHATE BINDING COMPONENT OF PHOSPHATE ABC TRANSPORTER"/>
    <property type="match status" value="1"/>
</dbReference>
<keyword evidence="1" id="KW-0732">Signal</keyword>
<evidence type="ECO:0000313" key="4">
    <source>
        <dbReference type="EMBL" id="PWF43616.1"/>
    </source>
</evidence>
<name>A0A2U2HFY2_9BURK</name>
<dbReference type="InterPro" id="IPR024370">
    <property type="entry name" value="PBP_domain"/>
</dbReference>
<dbReference type="PANTHER" id="PTHR30570:SF1">
    <property type="entry name" value="PHOSPHATE-BINDING PROTEIN PSTS"/>
    <property type="match status" value="1"/>
</dbReference>
<dbReference type="AlphaFoldDB" id="A0A2U2HFY2"/>
<dbReference type="Pfam" id="PF12849">
    <property type="entry name" value="PBP_like_2"/>
    <property type="match status" value="1"/>
</dbReference>
<accession>A0A2U2HFY2</accession>
<dbReference type="OrthoDB" id="4008270at2"/>
<dbReference type="SUPFAM" id="SSF53850">
    <property type="entry name" value="Periplasmic binding protein-like II"/>
    <property type="match status" value="1"/>
</dbReference>
<sequence>MRSRCVFRPVRHARGRRREAGMRRAASALATLAAALALLALGACGNEGAGGNGRAGANTAQPGKGAQAPLRISGSNTIEPLVGALAERFQALYPAIAIEVTAGGSRRGIADVRGGVADIGMVSRNLNDAEQDVQSFPIARDGVGLIVHRDNPVRELSGAQVSAMYTGGFANWRQVGGGDAPIIVYSRPNGRSSLDQFLEYFKLDKAALRAHKEIGDNAPTIAAVAAERNAIAFVSLGEAEIGIRGGAPIRLLVFDGVAASAGNVRNGDYAILRPLMLVTKDLPQGDAKKFIDFCLSAQATDLVRKFGFIPYMD</sequence>
<evidence type="ECO:0000256" key="1">
    <source>
        <dbReference type="ARBA" id="ARBA00022729"/>
    </source>
</evidence>
<reference evidence="4 5" key="1">
    <citation type="submission" date="2018-04" db="EMBL/GenBank/DDBJ databases">
        <title>Massilia violaceinigra sp. nov., a novel purple-pigmented bacterium isolated from Tianshan glacier, Xinjiang, China.</title>
        <authorList>
            <person name="Wang H."/>
        </authorList>
    </citation>
    <scope>NUCLEOTIDE SEQUENCE [LARGE SCALE GENOMIC DNA]</scope>
    <source>
        <strain evidence="4 5">B448-2</strain>
    </source>
</reference>
<keyword evidence="5" id="KW-1185">Reference proteome</keyword>
<dbReference type="InterPro" id="IPR050811">
    <property type="entry name" value="Phosphate_ABC_transporter"/>
</dbReference>
<gene>
    <name evidence="4" type="ORF">C7C56_021005</name>
</gene>
<organism evidence="4 5">
    <name type="scientific">Massilia glaciei</name>
    <dbReference type="NCBI Taxonomy" id="1524097"/>
    <lineage>
        <taxon>Bacteria</taxon>
        <taxon>Pseudomonadati</taxon>
        <taxon>Pseudomonadota</taxon>
        <taxon>Betaproteobacteria</taxon>
        <taxon>Burkholderiales</taxon>
        <taxon>Oxalobacteraceae</taxon>
        <taxon>Telluria group</taxon>
        <taxon>Massilia</taxon>
    </lineage>
</organism>
<dbReference type="Proteomes" id="UP000241421">
    <property type="component" value="Unassembled WGS sequence"/>
</dbReference>
<proteinExistence type="predicted"/>
<feature type="region of interest" description="Disordered" evidence="2">
    <location>
        <begin position="50"/>
        <end position="71"/>
    </location>
</feature>
<dbReference type="EMBL" id="PXWF02000279">
    <property type="protein sequence ID" value="PWF43616.1"/>
    <property type="molecule type" value="Genomic_DNA"/>
</dbReference>
<evidence type="ECO:0000313" key="5">
    <source>
        <dbReference type="Proteomes" id="UP000241421"/>
    </source>
</evidence>
<evidence type="ECO:0000256" key="2">
    <source>
        <dbReference type="SAM" id="MobiDB-lite"/>
    </source>
</evidence>